<dbReference type="EMBL" id="KC662249">
    <property type="protein sequence ID" value="AGM15709.1"/>
    <property type="molecule type" value="Genomic_DNA"/>
</dbReference>
<proteinExistence type="predicted"/>
<reference evidence="1 2" key="1">
    <citation type="journal article" date="2013" name="Proc. Natl. Acad. Sci. U.S.A.">
        <title>Genome of Phaeocystis globosa virus PgV-16T highlights the common ancestry of the largest known DNA viruses infecting eukaryotes.</title>
        <authorList>
            <person name="Santini S."/>
            <person name="Jeudy S."/>
            <person name="Bartoli J."/>
            <person name="Poirot O."/>
            <person name="Lescot M."/>
            <person name="Abergel C."/>
            <person name="Barbe V."/>
            <person name="Wommack K.E."/>
            <person name="Noordeloos A.A."/>
            <person name="Brussaard C.P."/>
            <person name="Claverie J.M."/>
        </authorList>
    </citation>
    <scope>NUCLEOTIDE SEQUENCE [LARGE SCALE GENOMIC DNA]</scope>
    <source>
        <strain evidence="1 2">16T</strain>
    </source>
</reference>
<evidence type="ECO:0000313" key="1">
    <source>
        <dbReference type="EMBL" id="AGM15709.1"/>
    </source>
</evidence>
<name>A0AC59EXP9_9VIRU</name>
<dbReference type="Proteomes" id="UP000204225">
    <property type="component" value="Segment"/>
</dbReference>
<gene>
    <name evidence="1" type="ORF">PGCG_00405</name>
</gene>
<sequence>MGGFKMNMSLSTTRASTNTPAAPTVVLRKMGATTKRNCAALNIQGNKYCKSCSEKK</sequence>
<protein>
    <submittedName>
        <fullName evidence="1">Uncharacterized protein</fullName>
    </submittedName>
</protein>
<keyword evidence="2" id="KW-1185">Reference proteome</keyword>
<accession>A0AC59EXP9</accession>
<evidence type="ECO:0000313" key="2">
    <source>
        <dbReference type="Proteomes" id="UP000204225"/>
    </source>
</evidence>
<organism evidence="1 2">
    <name type="scientific">Phaeocystis globosa virus PgV-16T</name>
    <dbReference type="NCBI Taxonomy" id="3071227"/>
    <lineage>
        <taxon>Viruses</taxon>
        <taxon>Varidnaviria</taxon>
        <taxon>Bamfordvirae</taxon>
        <taxon>Nucleocytoviricota</taxon>
        <taxon>Megaviricetes</taxon>
        <taxon>Imitervirales</taxon>
        <taxon>Mesomimiviridae</taxon>
        <taxon>Tethysvirus</taxon>
        <taxon>Tethysvirus hollandense</taxon>
    </lineage>
</organism>